<dbReference type="InterPro" id="IPR000297">
    <property type="entry name" value="PPIase_PpiC"/>
</dbReference>
<keyword evidence="5 6" id="KW-0413">Isomerase</keyword>
<name>A0A1H2V7Y3_9BACL</name>
<dbReference type="EC" id="5.2.1.8" evidence="2"/>
<dbReference type="PROSITE" id="PS50198">
    <property type="entry name" value="PPIC_PPIASE_2"/>
    <property type="match status" value="1"/>
</dbReference>
<dbReference type="InterPro" id="IPR027304">
    <property type="entry name" value="Trigger_fact/SurA_dom_sf"/>
</dbReference>
<dbReference type="InterPro" id="IPR023058">
    <property type="entry name" value="PPIase_PpiC_CS"/>
</dbReference>
<dbReference type="EMBL" id="BSRA01000018">
    <property type="protein sequence ID" value="GLV14880.1"/>
    <property type="molecule type" value="Genomic_DNA"/>
</dbReference>
<evidence type="ECO:0000256" key="7">
    <source>
        <dbReference type="SAM" id="Phobius"/>
    </source>
</evidence>
<reference evidence="9" key="3">
    <citation type="submission" date="2023-02" db="EMBL/GenBank/DDBJ databases">
        <title>Proposal of a novel subspecies: Alicyclobacillus hesperidum subspecies aegle.</title>
        <authorList>
            <person name="Goto K."/>
            <person name="Fujii T."/>
            <person name="Yasui K."/>
            <person name="Mochida K."/>
            <person name="Kato-Tanaka Y."/>
            <person name="Morohoshi S."/>
            <person name="An S.Y."/>
            <person name="Kasai H."/>
            <person name="Yokota A."/>
        </authorList>
    </citation>
    <scope>NUCLEOTIDE SEQUENCE</scope>
    <source>
        <strain evidence="9">DSM 12766</strain>
    </source>
</reference>
<protein>
    <recommendedName>
        <fullName evidence="2">peptidylprolyl isomerase</fullName>
        <ecNumber evidence="2">5.2.1.8</ecNumber>
    </recommendedName>
</protein>
<reference evidence="11" key="2">
    <citation type="submission" date="2016-10" db="EMBL/GenBank/DDBJ databases">
        <authorList>
            <person name="Varghese N."/>
        </authorList>
    </citation>
    <scope>NUCLEOTIDE SEQUENCE [LARGE SCALE GENOMIC DNA]</scope>
    <source>
        <strain evidence="11">DSM 12489</strain>
    </source>
</reference>
<dbReference type="Gene3D" id="1.10.4030.10">
    <property type="entry name" value="Porin chaperone SurA, peptide-binding domain"/>
    <property type="match status" value="1"/>
</dbReference>
<keyword evidence="3" id="KW-0732">Signal</keyword>
<evidence type="ECO:0000259" key="8">
    <source>
        <dbReference type="PROSITE" id="PS50198"/>
    </source>
</evidence>
<evidence type="ECO:0000313" key="9">
    <source>
        <dbReference type="EMBL" id="GLV14880.1"/>
    </source>
</evidence>
<comment type="catalytic activity">
    <reaction evidence="1">
        <text>[protein]-peptidylproline (omega=180) = [protein]-peptidylproline (omega=0)</text>
        <dbReference type="Rhea" id="RHEA:16237"/>
        <dbReference type="Rhea" id="RHEA-COMP:10747"/>
        <dbReference type="Rhea" id="RHEA-COMP:10748"/>
        <dbReference type="ChEBI" id="CHEBI:83833"/>
        <dbReference type="ChEBI" id="CHEBI:83834"/>
        <dbReference type="EC" id="5.2.1.8"/>
    </reaction>
</comment>
<dbReference type="EMBL" id="FNOJ01000010">
    <property type="protein sequence ID" value="SDW64456.1"/>
    <property type="molecule type" value="Genomic_DNA"/>
</dbReference>
<dbReference type="InterPro" id="IPR050245">
    <property type="entry name" value="PrsA_foldase"/>
</dbReference>
<organism evidence="10 11">
    <name type="scientific">Alicyclobacillus hesperidum</name>
    <dbReference type="NCBI Taxonomy" id="89784"/>
    <lineage>
        <taxon>Bacteria</taxon>
        <taxon>Bacillati</taxon>
        <taxon>Bacillota</taxon>
        <taxon>Bacilli</taxon>
        <taxon>Bacillales</taxon>
        <taxon>Alicyclobacillaceae</taxon>
        <taxon>Alicyclobacillus</taxon>
    </lineage>
</organism>
<dbReference type="SUPFAM" id="SSF109998">
    <property type="entry name" value="Triger factor/SurA peptide-binding domain-like"/>
    <property type="match status" value="1"/>
</dbReference>
<keyword evidence="7" id="KW-0472">Membrane</keyword>
<dbReference type="Pfam" id="PF13145">
    <property type="entry name" value="Rotamase_2"/>
    <property type="match status" value="1"/>
</dbReference>
<proteinExistence type="predicted"/>
<keyword evidence="4 6" id="KW-0697">Rotamase</keyword>
<dbReference type="Gene3D" id="3.10.50.40">
    <property type="match status" value="1"/>
</dbReference>
<keyword evidence="7" id="KW-1133">Transmembrane helix</keyword>
<dbReference type="RefSeq" id="WP_074693243.1">
    <property type="nucleotide sequence ID" value="NZ_BSRA01000018.1"/>
</dbReference>
<evidence type="ECO:0000256" key="5">
    <source>
        <dbReference type="ARBA" id="ARBA00023235"/>
    </source>
</evidence>
<dbReference type="AlphaFoldDB" id="A0A1H2V7Y3"/>
<evidence type="ECO:0000256" key="6">
    <source>
        <dbReference type="PROSITE-ProRule" id="PRU00278"/>
    </source>
</evidence>
<evidence type="ECO:0000313" key="11">
    <source>
        <dbReference type="Proteomes" id="UP000182589"/>
    </source>
</evidence>
<evidence type="ECO:0000313" key="10">
    <source>
        <dbReference type="EMBL" id="SDW64456.1"/>
    </source>
</evidence>
<keyword evidence="7" id="KW-0812">Transmembrane</keyword>
<keyword evidence="11" id="KW-1185">Reference proteome</keyword>
<evidence type="ECO:0000256" key="1">
    <source>
        <dbReference type="ARBA" id="ARBA00000971"/>
    </source>
</evidence>
<gene>
    <name evidence="9" type="primary">prsA</name>
    <name evidence="9" type="ORF">Heshes_25640</name>
    <name evidence="10" type="ORF">SAMN04489725_11034</name>
</gene>
<dbReference type="PANTHER" id="PTHR47245:SF1">
    <property type="entry name" value="FOLDASE PROTEIN PRSA"/>
    <property type="match status" value="1"/>
</dbReference>
<evidence type="ECO:0000256" key="2">
    <source>
        <dbReference type="ARBA" id="ARBA00013194"/>
    </source>
</evidence>
<reference evidence="10" key="1">
    <citation type="submission" date="2016-10" db="EMBL/GenBank/DDBJ databases">
        <authorList>
            <person name="de Groot N.N."/>
        </authorList>
    </citation>
    <scope>NUCLEOTIDE SEQUENCE [LARGE SCALE GENOMIC DNA]</scope>
    <source>
        <strain evidence="10">DSM 12489</strain>
    </source>
</reference>
<evidence type="ECO:0000256" key="4">
    <source>
        <dbReference type="ARBA" id="ARBA00023110"/>
    </source>
</evidence>
<feature type="domain" description="PpiC" evidence="8">
    <location>
        <begin position="161"/>
        <end position="254"/>
    </location>
</feature>
<dbReference type="SUPFAM" id="SSF54534">
    <property type="entry name" value="FKBP-like"/>
    <property type="match status" value="1"/>
</dbReference>
<dbReference type="InterPro" id="IPR046357">
    <property type="entry name" value="PPIase_dom_sf"/>
</dbReference>
<dbReference type="Proteomes" id="UP001157137">
    <property type="component" value="Unassembled WGS sequence"/>
</dbReference>
<feature type="transmembrane region" description="Helical" evidence="7">
    <location>
        <begin position="12"/>
        <end position="31"/>
    </location>
</feature>
<dbReference type="STRING" id="89784.SAMN04489725_11034"/>
<evidence type="ECO:0000256" key="3">
    <source>
        <dbReference type="ARBA" id="ARBA00022729"/>
    </source>
</evidence>
<dbReference type="PANTHER" id="PTHR47245">
    <property type="entry name" value="PEPTIDYLPROLYL ISOMERASE"/>
    <property type="match status" value="1"/>
</dbReference>
<sequence>MKNARKWISPAIGAAAGAVIVGGVWFGTYIVHGSGSVIAMVGGKPITRSALLAETQAYAGASMLEELISNQLIQDAAAKKNITATQSEINQQLAALEAQNGITSDSELTSVLAQNHMTKAQLLDQIRVSVLEQKLAESKVNVTDEEIQNYYKQNKSSFAVPETRALSDIVVATKAKAEQIENDLRQGKSFAQLAKAYSTDSSTKAKGGAMGTFSEAELSASEPAIATAAFKLAKGQVSQPIAVSGSYEIVQCTAVNPAHTPSLAEERSAIIQAIKQQNAESEPQLVAQLIKSDKVNILDPTYSSVLTQLENPTTTSTSSSGY</sequence>
<dbReference type="Proteomes" id="UP000182589">
    <property type="component" value="Unassembled WGS sequence"/>
</dbReference>
<dbReference type="Pfam" id="PF13624">
    <property type="entry name" value="SurA_N_3"/>
    <property type="match status" value="1"/>
</dbReference>
<dbReference type="PROSITE" id="PS01096">
    <property type="entry name" value="PPIC_PPIASE_1"/>
    <property type="match status" value="1"/>
</dbReference>
<dbReference type="GO" id="GO:0003755">
    <property type="term" value="F:peptidyl-prolyl cis-trans isomerase activity"/>
    <property type="evidence" value="ECO:0007669"/>
    <property type="project" value="UniProtKB-KW"/>
</dbReference>
<accession>A0A1H2V7Y3</accession>